<dbReference type="InterPro" id="IPR000595">
    <property type="entry name" value="cNMP-bd_dom"/>
</dbReference>
<reference evidence="2" key="1">
    <citation type="submission" date="2022-10" db="EMBL/GenBank/DDBJ databases">
        <title>Complete genome sequence of Schlegelella aquatica LMG 23380.</title>
        <authorList>
            <person name="Musilova J."/>
            <person name="Kourilova X."/>
            <person name="Bezdicek M."/>
            <person name="Hermankova K."/>
            <person name="Obruca S."/>
            <person name="Sedlar K."/>
        </authorList>
    </citation>
    <scope>NUCLEOTIDE SEQUENCE</scope>
    <source>
        <strain evidence="2">LMG 23380</strain>
    </source>
</reference>
<dbReference type="SMART" id="SM00100">
    <property type="entry name" value="cNMP"/>
    <property type="match status" value="1"/>
</dbReference>
<evidence type="ECO:0000313" key="2">
    <source>
        <dbReference type="EMBL" id="UZD55013.1"/>
    </source>
</evidence>
<dbReference type="InterPro" id="IPR018490">
    <property type="entry name" value="cNMP-bd_dom_sf"/>
</dbReference>
<dbReference type="Gene3D" id="2.60.120.10">
    <property type="entry name" value="Jelly Rolls"/>
    <property type="match status" value="1"/>
</dbReference>
<dbReference type="SUPFAM" id="SSF51206">
    <property type="entry name" value="cAMP-binding domain-like"/>
    <property type="match status" value="1"/>
</dbReference>
<protein>
    <submittedName>
        <fullName evidence="2">Cyclic nucleotide-binding domain-containing protein</fullName>
    </submittedName>
</protein>
<dbReference type="PANTHER" id="PTHR11635">
    <property type="entry name" value="CAMP-DEPENDENT PROTEIN KINASE REGULATORY CHAIN"/>
    <property type="match status" value="1"/>
</dbReference>
<sequence length="147" mass="15828">MDFNQLVQAVQSLNAEDAFRPRLDAGQWQTLSQYLTRHDVRPGDLIIKQGDRGDRAMYLLAQGTYQVYASGGAPGTSKVAILRPGAVVGEPALFADVPRGANVEAMTAGVLWALRLPRFEELGVRVPGIALEVARAAAAVMAVRQAR</sequence>
<gene>
    <name evidence="2" type="ORF">OMP39_15325</name>
</gene>
<evidence type="ECO:0000313" key="3">
    <source>
        <dbReference type="Proteomes" id="UP001163266"/>
    </source>
</evidence>
<dbReference type="RefSeq" id="WP_264892744.1">
    <property type="nucleotide sequence ID" value="NZ_CP110257.1"/>
</dbReference>
<dbReference type="PANTHER" id="PTHR11635:SF152">
    <property type="entry name" value="CAMP-DEPENDENT PROTEIN KINASE TYPE I REGULATORY SUBUNIT-RELATED"/>
    <property type="match status" value="1"/>
</dbReference>
<dbReference type="Proteomes" id="UP001163266">
    <property type="component" value="Chromosome"/>
</dbReference>
<name>A0ABY6MSM5_9BURK</name>
<dbReference type="Pfam" id="PF00027">
    <property type="entry name" value="cNMP_binding"/>
    <property type="match status" value="1"/>
</dbReference>
<dbReference type="CDD" id="cd00038">
    <property type="entry name" value="CAP_ED"/>
    <property type="match status" value="1"/>
</dbReference>
<dbReference type="InterPro" id="IPR014710">
    <property type="entry name" value="RmlC-like_jellyroll"/>
</dbReference>
<feature type="domain" description="Cyclic nucleotide-binding" evidence="1">
    <location>
        <begin position="19"/>
        <end position="122"/>
    </location>
</feature>
<keyword evidence="3" id="KW-1185">Reference proteome</keyword>
<dbReference type="PROSITE" id="PS50042">
    <property type="entry name" value="CNMP_BINDING_3"/>
    <property type="match status" value="1"/>
</dbReference>
<accession>A0ABY6MSM5</accession>
<organism evidence="2 3">
    <name type="scientific">Caldimonas aquatica</name>
    <dbReference type="NCBI Taxonomy" id="376175"/>
    <lineage>
        <taxon>Bacteria</taxon>
        <taxon>Pseudomonadati</taxon>
        <taxon>Pseudomonadota</taxon>
        <taxon>Betaproteobacteria</taxon>
        <taxon>Burkholderiales</taxon>
        <taxon>Sphaerotilaceae</taxon>
        <taxon>Caldimonas</taxon>
    </lineage>
</organism>
<dbReference type="InterPro" id="IPR050503">
    <property type="entry name" value="cAMP-dep_PK_reg_su-like"/>
</dbReference>
<dbReference type="EMBL" id="CP110257">
    <property type="protein sequence ID" value="UZD55013.1"/>
    <property type="molecule type" value="Genomic_DNA"/>
</dbReference>
<evidence type="ECO:0000259" key="1">
    <source>
        <dbReference type="PROSITE" id="PS50042"/>
    </source>
</evidence>
<proteinExistence type="predicted"/>